<comment type="caution">
    <text evidence="1">The sequence shown here is derived from an EMBL/GenBank/DDBJ whole genome shotgun (WGS) entry which is preliminary data.</text>
</comment>
<keyword evidence="2" id="KW-1185">Reference proteome</keyword>
<evidence type="ECO:0000313" key="1">
    <source>
        <dbReference type="EMBL" id="CAJ0792093.1"/>
    </source>
</evidence>
<dbReference type="RefSeq" id="WP_012436145.1">
    <property type="nucleotide sequence ID" value="NZ_CATWDO010000003.1"/>
</dbReference>
<evidence type="ECO:0000313" key="2">
    <source>
        <dbReference type="Proteomes" id="UP001189773"/>
    </source>
</evidence>
<sequence>MHFPTFTPAASPITRLGHVRIVTTNLVAAKNAAARMGLLINEVYGTEGKRHFDVACRHLGPMGNHEPKWTAEERDQFAALGF</sequence>
<dbReference type="Proteomes" id="UP001189773">
    <property type="component" value="Unassembled WGS sequence"/>
</dbReference>
<organism evidence="1 2">
    <name type="scientific">Ralstonia thomasii</name>
    <dbReference type="NCBI Taxonomy" id="3058596"/>
    <lineage>
        <taxon>Bacteria</taxon>
        <taxon>Pseudomonadati</taxon>
        <taxon>Pseudomonadota</taxon>
        <taxon>Betaproteobacteria</taxon>
        <taxon>Burkholderiales</taxon>
        <taxon>Burkholderiaceae</taxon>
        <taxon>Ralstonia</taxon>
    </lineage>
</organism>
<name>A0ABM9JF74_9RALS</name>
<protein>
    <submittedName>
        <fullName evidence="1">Uncharacterized protein</fullName>
    </submittedName>
</protein>
<proteinExistence type="predicted"/>
<gene>
    <name evidence="1" type="ORF">LMG18095_02265</name>
</gene>
<dbReference type="EMBL" id="CATZAR010000005">
    <property type="protein sequence ID" value="CAJ0792093.1"/>
    <property type="molecule type" value="Genomic_DNA"/>
</dbReference>
<accession>A0ABM9JF74</accession>
<reference evidence="1 2" key="1">
    <citation type="submission" date="2023-07" db="EMBL/GenBank/DDBJ databases">
        <authorList>
            <person name="Peeters C."/>
        </authorList>
    </citation>
    <scope>NUCLEOTIDE SEQUENCE [LARGE SCALE GENOMIC DNA]</scope>
    <source>
        <strain evidence="1 2">LMG 18095</strain>
    </source>
</reference>